<name>A0ABR3DBM6_NEUIN</name>
<reference evidence="1 2" key="1">
    <citation type="submission" date="2023-09" db="EMBL/GenBank/DDBJ databases">
        <title>Multi-omics analysis of a traditional fermented food reveals byproduct-associated fungal strains for waste-to-food upcycling.</title>
        <authorList>
            <consortium name="Lawrence Berkeley National Laboratory"/>
            <person name="Rekdal V.M."/>
            <person name="Villalobos-Escobedo J.M."/>
            <person name="Rodriguez-Valeron N."/>
            <person name="Garcia M.O."/>
            <person name="Vasquez D.P."/>
            <person name="Damayanti I."/>
            <person name="Sorensen P.M."/>
            <person name="Baidoo E.E."/>
            <person name="De Carvalho A.C."/>
            <person name="Riley R."/>
            <person name="Lipzen A."/>
            <person name="He G."/>
            <person name="Yan M."/>
            <person name="Haridas S."/>
            <person name="Daum C."/>
            <person name="Yoshinaga Y."/>
            <person name="Ng V."/>
            <person name="Grigoriev I.V."/>
            <person name="Munk R."/>
            <person name="Nuraida L."/>
            <person name="Wijaya C.H."/>
            <person name="Morales P.-C."/>
            <person name="Keasling J.D."/>
        </authorList>
    </citation>
    <scope>NUCLEOTIDE SEQUENCE [LARGE SCALE GENOMIC DNA]</scope>
    <source>
        <strain evidence="1 2">FGSC 2613</strain>
    </source>
</reference>
<evidence type="ECO:0000313" key="1">
    <source>
        <dbReference type="EMBL" id="KAL0470086.1"/>
    </source>
</evidence>
<keyword evidence="2" id="KW-1185">Reference proteome</keyword>
<evidence type="ECO:0000313" key="2">
    <source>
        <dbReference type="Proteomes" id="UP001451303"/>
    </source>
</evidence>
<comment type="caution">
    <text evidence="1">The sequence shown here is derived from an EMBL/GenBank/DDBJ whole genome shotgun (WGS) entry which is preliminary data.</text>
</comment>
<organism evidence="1 2">
    <name type="scientific">Neurospora intermedia</name>
    <dbReference type="NCBI Taxonomy" id="5142"/>
    <lineage>
        <taxon>Eukaryota</taxon>
        <taxon>Fungi</taxon>
        <taxon>Dikarya</taxon>
        <taxon>Ascomycota</taxon>
        <taxon>Pezizomycotina</taxon>
        <taxon>Sordariomycetes</taxon>
        <taxon>Sordariomycetidae</taxon>
        <taxon>Sordariales</taxon>
        <taxon>Sordariaceae</taxon>
        <taxon>Neurospora</taxon>
    </lineage>
</organism>
<proteinExistence type="predicted"/>
<accession>A0ABR3DBM6</accession>
<gene>
    <name evidence="1" type="ORF">QR685DRAFT_522737</name>
</gene>
<protein>
    <submittedName>
        <fullName evidence="1">Uncharacterized protein</fullName>
    </submittedName>
</protein>
<dbReference type="Proteomes" id="UP001451303">
    <property type="component" value="Unassembled WGS sequence"/>
</dbReference>
<dbReference type="EMBL" id="JAVLET010000004">
    <property type="protein sequence ID" value="KAL0470086.1"/>
    <property type="molecule type" value="Genomic_DNA"/>
</dbReference>
<sequence>MSNEAEIEWQSRPAGEIADESQRLLDLLTAWDILDRPMLVSELQRVHTEVSEMDSELVIQDAYLGTSVDVLFSKVGDAIAAKKSEFRSTKVIRENAKWASYIKTFAFGREHEEKAKEAHKNERKEAYKQALIDKGLPADDDQCEENAKREMGWSWFDLEDSERGHFHIQRELKGLKEWNAGVDAKPPTPVLDRLPFCLQEAGTGMTLNRFVEVCTWDALWKEQRRLEEEKNDDDDDDDEKVDGMSAPQIFAAIWARETALDEYLDLERISPDTYEQSCALLNLVRAHIEKSGVPDSAV</sequence>